<feature type="compositionally biased region" description="Acidic residues" evidence="1">
    <location>
        <begin position="233"/>
        <end position="243"/>
    </location>
</feature>
<name>A0A1V8TJL6_9PEZI</name>
<comment type="caution">
    <text evidence="2">The sequence shown here is derived from an EMBL/GenBank/DDBJ whole genome shotgun (WGS) entry which is preliminary data.</text>
</comment>
<keyword evidence="3" id="KW-1185">Reference proteome</keyword>
<evidence type="ECO:0000313" key="3">
    <source>
        <dbReference type="Proteomes" id="UP000192596"/>
    </source>
</evidence>
<dbReference type="AlphaFoldDB" id="A0A1V8TJL6"/>
<feature type="compositionally biased region" description="Low complexity" evidence="1">
    <location>
        <begin position="403"/>
        <end position="418"/>
    </location>
</feature>
<dbReference type="InParanoid" id="A0A1V8TJL6"/>
<feature type="region of interest" description="Disordered" evidence="1">
    <location>
        <begin position="209"/>
        <end position="248"/>
    </location>
</feature>
<evidence type="ECO:0000313" key="2">
    <source>
        <dbReference type="EMBL" id="OQO11438.1"/>
    </source>
</evidence>
<feature type="compositionally biased region" description="Low complexity" evidence="1">
    <location>
        <begin position="222"/>
        <end position="232"/>
    </location>
</feature>
<proteinExistence type="predicted"/>
<gene>
    <name evidence="2" type="ORF">B0A48_03165</name>
</gene>
<protein>
    <submittedName>
        <fullName evidence="2">Uncharacterized protein</fullName>
    </submittedName>
</protein>
<reference evidence="3" key="1">
    <citation type="submission" date="2017-03" db="EMBL/GenBank/DDBJ databases">
        <title>Genomes of endolithic fungi from Antarctica.</title>
        <authorList>
            <person name="Coleine C."/>
            <person name="Masonjones S."/>
            <person name="Stajich J.E."/>
        </authorList>
    </citation>
    <scope>NUCLEOTIDE SEQUENCE [LARGE SCALE GENOMIC DNA]</scope>
    <source>
        <strain evidence="3">CCFEE 5527</strain>
    </source>
</reference>
<evidence type="ECO:0000256" key="1">
    <source>
        <dbReference type="SAM" id="MobiDB-lite"/>
    </source>
</evidence>
<accession>A0A1V8TJL6</accession>
<organism evidence="2 3">
    <name type="scientific">Cryoendolithus antarcticus</name>
    <dbReference type="NCBI Taxonomy" id="1507870"/>
    <lineage>
        <taxon>Eukaryota</taxon>
        <taxon>Fungi</taxon>
        <taxon>Dikarya</taxon>
        <taxon>Ascomycota</taxon>
        <taxon>Pezizomycotina</taxon>
        <taxon>Dothideomycetes</taxon>
        <taxon>Dothideomycetidae</taxon>
        <taxon>Cladosporiales</taxon>
        <taxon>Cladosporiaceae</taxon>
        <taxon>Cryoendolithus</taxon>
    </lineage>
</organism>
<dbReference type="EMBL" id="NAJO01000006">
    <property type="protein sequence ID" value="OQO11438.1"/>
    <property type="molecule type" value="Genomic_DNA"/>
</dbReference>
<sequence length="616" mass="66629">MAITSSVVMASVQRAISAHRLNIPKGHTNLIGGVAPPKCSAGSNAGSADSWLSQLSKKIQLRQVPNDHFGQKYLEALEHIEEQLQAHCDGADAEDTGIDVEQLHTMMEGYPKEFMKAVYSADIKVRKEGTIDACLTGQALTEGIQWASKYDDVGEKVGKAAKKFFNAQELKELKEEIEKVEEPKKRRGRKVTVNGVKVEEEVEEQAAATVKKSAGKGKKPSPTKNAASTTPESEPESESEEAEPEPKPELSAIAKHLMRGYDELDQDDKEGVIAHIAEKDVLLKVLLACDQKRVATAMRAEPEFLEKAMELIDVDVLVGAIMTLPGMGTQICKRMRAGVLVKWVRKYLQRDQKGLMKAFWTSEGSAVREAFTKAIDDDREEMTARLQAELEAENHVPQNDVPETATTETSTGKGTSQTVDSTQTMNGDKFTQEASAQPKDAQVDSATKDIDTSAVTAPDAGAIDAEIKDVLSTTPTASPVLDTSAVIQLPNVDATISEMNDVAKTTTPSSPVLDAPAVVVPNTATDANDSDEDFAGFPDSPVLSAELPIEEYLPSTHAHTSTEVYIMLAEIPQSATLVFRSDPEIPQLTPETTVAQRMTPVSLVLKQAPVVSAKDI</sequence>
<dbReference type="Proteomes" id="UP000192596">
    <property type="component" value="Unassembled WGS sequence"/>
</dbReference>
<feature type="region of interest" description="Disordered" evidence="1">
    <location>
        <begin position="390"/>
        <end position="423"/>
    </location>
</feature>